<dbReference type="Pfam" id="PF13209">
    <property type="entry name" value="DUF4017"/>
    <property type="match status" value="1"/>
</dbReference>
<proteinExistence type="predicted"/>
<dbReference type="AlphaFoldDB" id="A0A0J5WGM5"/>
<dbReference type="RefSeq" id="WP_048005579.1">
    <property type="nucleotide sequence ID" value="NZ_CP047095.1"/>
</dbReference>
<organism evidence="1 2">
    <name type="scientific">Rossellomorea marisflavi</name>
    <dbReference type="NCBI Taxonomy" id="189381"/>
    <lineage>
        <taxon>Bacteria</taxon>
        <taxon>Bacillati</taxon>
        <taxon>Bacillota</taxon>
        <taxon>Bacilli</taxon>
        <taxon>Bacillales</taxon>
        <taxon>Bacillaceae</taxon>
        <taxon>Rossellomorea</taxon>
    </lineage>
</organism>
<reference evidence="2" key="1">
    <citation type="submission" date="2016-01" db="EMBL/GenBank/DDBJ databases">
        <title>Whole genome sequencing of Bhargavaea cecembensis T14.</title>
        <authorList>
            <person name="Hong K.W."/>
        </authorList>
    </citation>
    <scope>NUCLEOTIDE SEQUENCE [LARGE SCALE GENOMIC DNA]</scope>
    <source>
        <strain evidence="2">M19</strain>
    </source>
</reference>
<accession>A0A0J5WGM5</accession>
<sequence length="87" mass="9834">MFLFIWGGLLVLLVILISLLPKSRYLWVIPPAAYLTVVTIALLGKSSDPGYDVWGFKFAIAQFIAIPLFVITAGVIFFRLHWRKPNV</sequence>
<dbReference type="PATRIC" id="fig|189381.10.peg.1748"/>
<dbReference type="EMBL" id="LQQY01000009">
    <property type="protein sequence ID" value="KZE51121.1"/>
    <property type="molecule type" value="Genomic_DNA"/>
</dbReference>
<comment type="caution">
    <text evidence="1">The sequence shown here is derived from an EMBL/GenBank/DDBJ whole genome shotgun (WGS) entry which is preliminary data.</text>
</comment>
<dbReference type="Proteomes" id="UP000076510">
    <property type="component" value="Unassembled WGS sequence"/>
</dbReference>
<evidence type="ECO:0000313" key="1">
    <source>
        <dbReference type="EMBL" id="KZE51121.1"/>
    </source>
</evidence>
<evidence type="ECO:0000313" key="2">
    <source>
        <dbReference type="Proteomes" id="UP000076510"/>
    </source>
</evidence>
<name>A0A0J5WGM5_9BACI</name>
<gene>
    <name evidence="1" type="ORF">AV649_17310</name>
</gene>
<protein>
    <submittedName>
        <fullName evidence="1">Uncharacterized protein</fullName>
    </submittedName>
</protein>
<dbReference type="InterPro" id="IPR025090">
    <property type="entry name" value="DUF4017"/>
</dbReference>